<feature type="domain" description="Response regulatory" evidence="3">
    <location>
        <begin position="2"/>
        <end position="118"/>
    </location>
</feature>
<keyword evidence="2" id="KW-0597">Phosphoprotein</keyword>
<evidence type="ECO:0000256" key="1">
    <source>
        <dbReference type="ARBA" id="ARBA00022801"/>
    </source>
</evidence>
<dbReference type="SMART" id="SM00331">
    <property type="entry name" value="PP2C_SIG"/>
    <property type="match status" value="1"/>
</dbReference>
<evidence type="ECO:0000259" key="3">
    <source>
        <dbReference type="PROSITE" id="PS50110"/>
    </source>
</evidence>
<dbReference type="CDD" id="cd00156">
    <property type="entry name" value="REC"/>
    <property type="match status" value="1"/>
</dbReference>
<proteinExistence type="predicted"/>
<name>A0ABT2YSC8_9GAMM</name>
<feature type="modified residue" description="4-aspartylphosphate" evidence="2">
    <location>
        <position position="51"/>
    </location>
</feature>
<dbReference type="InterPro" id="IPR052016">
    <property type="entry name" value="Bact_Sigma-Reg"/>
</dbReference>
<dbReference type="InterPro" id="IPR001789">
    <property type="entry name" value="Sig_transdc_resp-reg_receiver"/>
</dbReference>
<dbReference type="PANTHER" id="PTHR43156">
    <property type="entry name" value="STAGE II SPORULATION PROTEIN E-RELATED"/>
    <property type="match status" value="1"/>
</dbReference>
<accession>A0ABT2YSC8</accession>
<gene>
    <name evidence="4" type="ORF">OFY17_07800</name>
</gene>
<protein>
    <submittedName>
        <fullName evidence="4">Fused response regulator/phosphatase</fullName>
    </submittedName>
</protein>
<evidence type="ECO:0000313" key="4">
    <source>
        <dbReference type="EMBL" id="MCV2402786.1"/>
    </source>
</evidence>
<dbReference type="InterPro" id="IPR036457">
    <property type="entry name" value="PPM-type-like_dom_sf"/>
</dbReference>
<dbReference type="Pfam" id="PF07228">
    <property type="entry name" value="SpoIIE"/>
    <property type="match status" value="1"/>
</dbReference>
<dbReference type="PROSITE" id="PS50110">
    <property type="entry name" value="RESPONSE_REGULATORY"/>
    <property type="match status" value="1"/>
</dbReference>
<comment type="caution">
    <text evidence="4">The sequence shown here is derived from an EMBL/GenBank/DDBJ whole genome shotgun (WGS) entry which is preliminary data.</text>
</comment>
<reference evidence="4 5" key="1">
    <citation type="submission" date="2022-10" db="EMBL/GenBank/DDBJ databases">
        <title>Marinomonas transparenta sp. nov. and Marinomonas sargassi sp. nov., isolated from marine alga (Sargassum natans (L.) Gaillon).</title>
        <authorList>
            <person name="Wang Y."/>
        </authorList>
    </citation>
    <scope>NUCLEOTIDE SEQUENCE [LARGE SCALE GENOMIC DNA]</scope>
    <source>
        <strain evidence="4 5">C2222</strain>
    </source>
</reference>
<keyword evidence="1" id="KW-0378">Hydrolase</keyword>
<dbReference type="InterPro" id="IPR001932">
    <property type="entry name" value="PPM-type_phosphatase-like_dom"/>
</dbReference>
<dbReference type="RefSeq" id="WP_263530168.1">
    <property type="nucleotide sequence ID" value="NZ_JAOVZB010000003.1"/>
</dbReference>
<dbReference type="Pfam" id="PF00072">
    <property type="entry name" value="Response_reg"/>
    <property type="match status" value="1"/>
</dbReference>
<dbReference type="Gene3D" id="3.40.50.2300">
    <property type="match status" value="1"/>
</dbReference>
<dbReference type="SUPFAM" id="SSF52172">
    <property type="entry name" value="CheY-like"/>
    <property type="match status" value="1"/>
</dbReference>
<dbReference type="PANTHER" id="PTHR43156:SF2">
    <property type="entry name" value="STAGE II SPORULATION PROTEIN E"/>
    <property type="match status" value="1"/>
</dbReference>
<organism evidence="4 5">
    <name type="scientific">Marinomonas sargassi</name>
    <dbReference type="NCBI Taxonomy" id="2984494"/>
    <lineage>
        <taxon>Bacteria</taxon>
        <taxon>Pseudomonadati</taxon>
        <taxon>Pseudomonadota</taxon>
        <taxon>Gammaproteobacteria</taxon>
        <taxon>Oceanospirillales</taxon>
        <taxon>Oceanospirillaceae</taxon>
        <taxon>Marinomonas</taxon>
    </lineage>
</organism>
<dbReference type="SMART" id="SM00448">
    <property type="entry name" value="REC"/>
    <property type="match status" value="1"/>
</dbReference>
<dbReference type="SUPFAM" id="SSF81606">
    <property type="entry name" value="PP2C-like"/>
    <property type="match status" value="1"/>
</dbReference>
<sequence>MKLLCVDSEPAYREIISLCAQEENLEVHTASTYKEAMEAFLEHEPDIVTLDVLIKGGNAFNLVKEFKAIAGERLVPIVFVTSNSSDLMMDQCFVIGADDFIPKPFNEQLFNIRLKAHMRNVQLMQEMYGKNKTLTYFQTMIEREHEMAHQVLNHIQNRNEINTRNLAVTRLSAASFNGDLALVKTRIDNSTLIFVGDFTGHGLSASIGALPIMQAFFDAVDELTEVSDLVTQINRMLLSILPDYMFCAGYLMLISEQGEISYWGGGMPDALILRDSGSLDAISSNHMPLGILPIHEFESDFHTSQLHDGDTLLIASDGVLELKNNKNEMLGKELLKAYISQAYSNNEEDLRVSQFNMEKKLSRYLGECEQLDDITLVAYKKART</sequence>
<dbReference type="InterPro" id="IPR011006">
    <property type="entry name" value="CheY-like_superfamily"/>
</dbReference>
<dbReference type="Proteomes" id="UP001209713">
    <property type="component" value="Unassembled WGS sequence"/>
</dbReference>
<evidence type="ECO:0000313" key="5">
    <source>
        <dbReference type="Proteomes" id="UP001209713"/>
    </source>
</evidence>
<evidence type="ECO:0000256" key="2">
    <source>
        <dbReference type="PROSITE-ProRule" id="PRU00169"/>
    </source>
</evidence>
<keyword evidence="5" id="KW-1185">Reference proteome</keyword>
<dbReference type="Gene3D" id="3.60.40.10">
    <property type="entry name" value="PPM-type phosphatase domain"/>
    <property type="match status" value="1"/>
</dbReference>
<dbReference type="EMBL" id="JAOVZB010000003">
    <property type="protein sequence ID" value="MCV2402786.1"/>
    <property type="molecule type" value="Genomic_DNA"/>
</dbReference>